<dbReference type="Gene3D" id="3.40.720.10">
    <property type="entry name" value="Alkaline Phosphatase, subunit A"/>
    <property type="match status" value="1"/>
</dbReference>
<dbReference type="OrthoDB" id="5135119at2759"/>
<dbReference type="EC" id="3.1.3.2" evidence="2"/>
<dbReference type="GO" id="GO:0003993">
    <property type="term" value="F:acid phosphatase activity"/>
    <property type="evidence" value="ECO:0007669"/>
    <property type="project" value="UniProtKB-EC"/>
</dbReference>
<evidence type="ECO:0000256" key="4">
    <source>
        <dbReference type="SAM" id="SignalP"/>
    </source>
</evidence>
<dbReference type="AlphaFoldDB" id="A0A3D8SQB5"/>
<dbReference type="Pfam" id="PF04185">
    <property type="entry name" value="Phosphoesterase"/>
    <property type="match status" value="1"/>
</dbReference>
<proteinExistence type="predicted"/>
<name>A0A3D8SQB5_9HELO</name>
<dbReference type="InterPro" id="IPR007312">
    <property type="entry name" value="Phosphoesterase"/>
</dbReference>
<gene>
    <name evidence="5" type="ORF">BP6252_00020</name>
</gene>
<dbReference type="EMBL" id="PDLM01000001">
    <property type="protein sequence ID" value="RDW87988.1"/>
    <property type="molecule type" value="Genomic_DNA"/>
</dbReference>
<dbReference type="GO" id="GO:0009395">
    <property type="term" value="P:phospholipid catabolic process"/>
    <property type="evidence" value="ECO:0007669"/>
    <property type="project" value="TreeGrafter"/>
</dbReference>
<feature type="signal peptide" evidence="4">
    <location>
        <begin position="1"/>
        <end position="16"/>
    </location>
</feature>
<comment type="caution">
    <text evidence="5">The sequence shown here is derived from an EMBL/GenBank/DDBJ whole genome shotgun (WGS) entry which is preliminary data.</text>
</comment>
<evidence type="ECO:0000313" key="5">
    <source>
        <dbReference type="EMBL" id="RDW87988.1"/>
    </source>
</evidence>
<evidence type="ECO:0000256" key="1">
    <source>
        <dbReference type="ARBA" id="ARBA00000032"/>
    </source>
</evidence>
<dbReference type="InterPro" id="IPR017850">
    <property type="entry name" value="Alkaline_phosphatase_core_sf"/>
</dbReference>
<dbReference type="FunFam" id="3.40.720.10:FF:000043">
    <property type="entry name" value="Acid phosphatase PHOa"/>
    <property type="match status" value="1"/>
</dbReference>
<reference evidence="5 6" key="1">
    <citation type="journal article" date="2018" name="IMA Fungus">
        <title>IMA Genome-F 9: Draft genome sequence of Annulohypoxylon stygium, Aspergillus mulundensis, Berkeleyomyces basicola (syn. Thielaviopsis basicola), Ceratocystis smalleyi, two Cercospora beticola strains, Coleophoma cylindrospora, Fusarium fracticaudum, Phialophora cf. hyalina, and Morchella septimelata.</title>
        <authorList>
            <person name="Wingfield B.D."/>
            <person name="Bills G.F."/>
            <person name="Dong Y."/>
            <person name="Huang W."/>
            <person name="Nel W.J."/>
            <person name="Swalarsk-Parry B.S."/>
            <person name="Vaghefi N."/>
            <person name="Wilken P.M."/>
            <person name="An Z."/>
            <person name="de Beer Z.W."/>
            <person name="De Vos L."/>
            <person name="Chen L."/>
            <person name="Duong T.A."/>
            <person name="Gao Y."/>
            <person name="Hammerbacher A."/>
            <person name="Kikkert J.R."/>
            <person name="Li Y."/>
            <person name="Li H."/>
            <person name="Li K."/>
            <person name="Li Q."/>
            <person name="Liu X."/>
            <person name="Ma X."/>
            <person name="Naidoo K."/>
            <person name="Pethybridge S.J."/>
            <person name="Sun J."/>
            <person name="Steenkamp E.T."/>
            <person name="van der Nest M.A."/>
            <person name="van Wyk S."/>
            <person name="Wingfield M.J."/>
            <person name="Xiong C."/>
            <person name="Yue Q."/>
            <person name="Zhang X."/>
        </authorList>
    </citation>
    <scope>NUCLEOTIDE SEQUENCE [LARGE SCALE GENOMIC DNA]</scope>
    <source>
        <strain evidence="5 6">BP6252</strain>
    </source>
</reference>
<evidence type="ECO:0000313" key="6">
    <source>
        <dbReference type="Proteomes" id="UP000256645"/>
    </source>
</evidence>
<dbReference type="Proteomes" id="UP000256645">
    <property type="component" value="Unassembled WGS sequence"/>
</dbReference>
<evidence type="ECO:0000256" key="3">
    <source>
        <dbReference type="ARBA" id="ARBA00022801"/>
    </source>
</evidence>
<keyword evidence="4" id="KW-0732">Signal</keyword>
<dbReference type="PANTHER" id="PTHR31956">
    <property type="entry name" value="NON-SPECIFIC PHOSPHOLIPASE C4-RELATED"/>
    <property type="match status" value="1"/>
</dbReference>
<dbReference type="STRING" id="1849047.A0A3D8SQB5"/>
<accession>A0A3D8SQB5</accession>
<feature type="chain" id="PRO_5017727351" description="acid phosphatase" evidence="4">
    <location>
        <begin position="17"/>
        <end position="452"/>
    </location>
</feature>
<keyword evidence="6" id="KW-1185">Reference proteome</keyword>
<protein>
    <recommendedName>
        <fullName evidence="2">acid phosphatase</fullName>
        <ecNumber evidence="2">3.1.3.2</ecNumber>
    </recommendedName>
</protein>
<evidence type="ECO:0000256" key="2">
    <source>
        <dbReference type="ARBA" id="ARBA00012646"/>
    </source>
</evidence>
<organism evidence="5 6">
    <name type="scientific">Coleophoma cylindrospora</name>
    <dbReference type="NCBI Taxonomy" id="1849047"/>
    <lineage>
        <taxon>Eukaryota</taxon>
        <taxon>Fungi</taxon>
        <taxon>Dikarya</taxon>
        <taxon>Ascomycota</taxon>
        <taxon>Pezizomycotina</taxon>
        <taxon>Leotiomycetes</taxon>
        <taxon>Helotiales</taxon>
        <taxon>Dermateaceae</taxon>
        <taxon>Coleophoma</taxon>
    </lineage>
</organism>
<sequence length="452" mass="48287">MVYSVLLALAVSGAAASSASYSSRVPESTIEPSVTAISAAAASATALSPVSNVPGLAFDRVIQIWLENQDYAKGAADPNLKWIAERGLTLSQYYGITHPSEPNYCAAAGGDNFGMDNDDFNTIPANVSTVVDLLDTKGIAWGEYQEHIPYAGFEGFNYSNQQTYANDYVRKHNPLAIYESVSQNATRLSLIKGFDNFYSDLANHTLPQWAFITPNMTNDGHDTTITYTGNWARTFLEPLLNNTYFMNNTLIILTFDEVETYTVHNNPFTILLGGAVPADKINTTDSTFYTHYSMISTVSVNWGLPSLGRWDCGANVIDFVATAANYTNAVVDTNNLFFNSSYPGPVSDALFYPVWDTPNTVAKCASGMGVLDSVVATWGQSNGTKNYTNAYPYDQLVGNDVGGTPTQGLASGASYTSTTSATATSTKKSGASTTVGSISAVLAAAALVALAM</sequence>
<keyword evidence="3" id="KW-0378">Hydrolase</keyword>
<comment type="catalytic activity">
    <reaction evidence="1">
        <text>a phosphate monoester + H2O = an alcohol + phosphate</text>
        <dbReference type="Rhea" id="RHEA:15017"/>
        <dbReference type="ChEBI" id="CHEBI:15377"/>
        <dbReference type="ChEBI" id="CHEBI:30879"/>
        <dbReference type="ChEBI" id="CHEBI:43474"/>
        <dbReference type="ChEBI" id="CHEBI:67140"/>
        <dbReference type="EC" id="3.1.3.2"/>
    </reaction>
</comment>
<dbReference type="PANTHER" id="PTHR31956:SF8">
    <property type="entry name" value="ACID PHOSPHATASE PHOA (AFU_ORTHOLOGUE AFUA_1G03570)"/>
    <property type="match status" value="1"/>
</dbReference>